<evidence type="ECO:0000313" key="1">
    <source>
        <dbReference type="EMBL" id="WAR07830.1"/>
    </source>
</evidence>
<name>A0ABY7ED85_MYAAR</name>
<gene>
    <name evidence="1" type="ORF">MAR_017788</name>
</gene>
<accession>A0ABY7ED85</accession>
<dbReference type="Proteomes" id="UP001164746">
    <property type="component" value="Chromosome 6"/>
</dbReference>
<evidence type="ECO:0000313" key="2">
    <source>
        <dbReference type="Proteomes" id="UP001164746"/>
    </source>
</evidence>
<dbReference type="EMBL" id="CP111017">
    <property type="protein sequence ID" value="WAR07830.1"/>
    <property type="molecule type" value="Genomic_DNA"/>
</dbReference>
<keyword evidence="2" id="KW-1185">Reference proteome</keyword>
<sequence>MWIKDIQKRNTLPEQHAGTEGTYFVLLKAIPLDERGTRPVLFQSLTQPVFLLLPSSTLLRERDGHITPRPLVTQVTQLLPGVAVPTHGARGRHYPFSGLHLVETHTAMKWGELGGGLGLKNVKSK</sequence>
<organism evidence="1 2">
    <name type="scientific">Mya arenaria</name>
    <name type="common">Soft-shell clam</name>
    <dbReference type="NCBI Taxonomy" id="6604"/>
    <lineage>
        <taxon>Eukaryota</taxon>
        <taxon>Metazoa</taxon>
        <taxon>Spiralia</taxon>
        <taxon>Lophotrochozoa</taxon>
        <taxon>Mollusca</taxon>
        <taxon>Bivalvia</taxon>
        <taxon>Autobranchia</taxon>
        <taxon>Heteroconchia</taxon>
        <taxon>Euheterodonta</taxon>
        <taxon>Imparidentia</taxon>
        <taxon>Neoheterodontei</taxon>
        <taxon>Myida</taxon>
        <taxon>Myoidea</taxon>
        <taxon>Myidae</taxon>
        <taxon>Mya</taxon>
    </lineage>
</organism>
<protein>
    <submittedName>
        <fullName evidence="1">Uncharacterized protein</fullName>
    </submittedName>
</protein>
<reference evidence="1" key="1">
    <citation type="submission" date="2022-11" db="EMBL/GenBank/DDBJ databases">
        <title>Centuries of genome instability and evolution in soft-shell clam transmissible cancer (bioRxiv).</title>
        <authorList>
            <person name="Hart S.F.M."/>
            <person name="Yonemitsu M.A."/>
            <person name="Giersch R.M."/>
            <person name="Beal B.F."/>
            <person name="Arriagada G."/>
            <person name="Davis B.W."/>
            <person name="Ostrander E.A."/>
            <person name="Goff S.P."/>
            <person name="Metzger M.J."/>
        </authorList>
    </citation>
    <scope>NUCLEOTIDE SEQUENCE</scope>
    <source>
        <strain evidence="1">MELC-2E11</strain>
        <tissue evidence="1">Siphon/mantle</tissue>
    </source>
</reference>
<proteinExistence type="predicted"/>